<evidence type="ECO:0008006" key="10">
    <source>
        <dbReference type="Google" id="ProtNLM"/>
    </source>
</evidence>
<evidence type="ECO:0000313" key="9">
    <source>
        <dbReference type="Proteomes" id="UP001302812"/>
    </source>
</evidence>
<dbReference type="GeneID" id="89932890"/>
<dbReference type="InterPro" id="IPR036259">
    <property type="entry name" value="MFS_trans_sf"/>
</dbReference>
<dbReference type="Gene3D" id="1.20.1250.20">
    <property type="entry name" value="MFS general substrate transporter like domains"/>
    <property type="match status" value="1"/>
</dbReference>
<feature type="transmembrane region" description="Helical" evidence="7">
    <location>
        <begin position="308"/>
        <end position="331"/>
    </location>
</feature>
<feature type="transmembrane region" description="Helical" evidence="7">
    <location>
        <begin position="218"/>
        <end position="238"/>
    </location>
</feature>
<feature type="transmembrane region" description="Helical" evidence="7">
    <location>
        <begin position="283"/>
        <end position="302"/>
    </location>
</feature>
<feature type="transmembrane region" description="Helical" evidence="7">
    <location>
        <begin position="367"/>
        <end position="388"/>
    </location>
</feature>
<evidence type="ECO:0000256" key="7">
    <source>
        <dbReference type="SAM" id="Phobius"/>
    </source>
</evidence>
<feature type="transmembrane region" description="Helical" evidence="7">
    <location>
        <begin position="343"/>
        <end position="361"/>
    </location>
</feature>
<evidence type="ECO:0000256" key="1">
    <source>
        <dbReference type="ARBA" id="ARBA00004127"/>
    </source>
</evidence>
<evidence type="ECO:0000256" key="6">
    <source>
        <dbReference type="ARBA" id="ARBA00023136"/>
    </source>
</evidence>
<feature type="transmembrane region" description="Helical" evidence="7">
    <location>
        <begin position="91"/>
        <end position="111"/>
    </location>
</feature>
<comment type="subcellular location">
    <subcellularLocation>
        <location evidence="1">Endomembrane system</location>
        <topology evidence="1">Multi-pass membrane protein</topology>
    </subcellularLocation>
</comment>
<dbReference type="GO" id="GO:0012505">
    <property type="term" value="C:endomembrane system"/>
    <property type="evidence" value="ECO:0007669"/>
    <property type="project" value="UniProtKB-SubCell"/>
</dbReference>
<name>A0AAN6QID6_9PEZI</name>
<dbReference type="GO" id="GO:0016020">
    <property type="term" value="C:membrane"/>
    <property type="evidence" value="ECO:0007669"/>
    <property type="project" value="TreeGrafter"/>
</dbReference>
<feature type="transmembrane region" description="Helical" evidence="7">
    <location>
        <begin position="56"/>
        <end position="79"/>
    </location>
</feature>
<evidence type="ECO:0000313" key="8">
    <source>
        <dbReference type="EMBL" id="KAK4110807.1"/>
    </source>
</evidence>
<feature type="transmembrane region" description="Helical" evidence="7">
    <location>
        <begin position="21"/>
        <end position="44"/>
    </location>
</feature>
<reference evidence="8" key="2">
    <citation type="submission" date="2023-05" db="EMBL/GenBank/DDBJ databases">
        <authorList>
            <consortium name="Lawrence Berkeley National Laboratory"/>
            <person name="Steindorff A."/>
            <person name="Hensen N."/>
            <person name="Bonometti L."/>
            <person name="Westerberg I."/>
            <person name="Brannstrom I.O."/>
            <person name="Guillou S."/>
            <person name="Cros-Aarteil S."/>
            <person name="Calhoun S."/>
            <person name="Haridas S."/>
            <person name="Kuo A."/>
            <person name="Mondo S."/>
            <person name="Pangilinan J."/>
            <person name="Riley R."/>
            <person name="Labutti K."/>
            <person name="Andreopoulos B."/>
            <person name="Lipzen A."/>
            <person name="Chen C."/>
            <person name="Yanf M."/>
            <person name="Daum C."/>
            <person name="Ng V."/>
            <person name="Clum A."/>
            <person name="Ohm R."/>
            <person name="Martin F."/>
            <person name="Silar P."/>
            <person name="Natvig D."/>
            <person name="Lalanne C."/>
            <person name="Gautier V."/>
            <person name="Ament-Velasquez S.L."/>
            <person name="Kruys A."/>
            <person name="Hutchinson M.I."/>
            <person name="Powell A.J."/>
            <person name="Barry K."/>
            <person name="Miller A.N."/>
            <person name="Grigoriev I.V."/>
            <person name="Debuchy R."/>
            <person name="Gladieux P."/>
            <person name="Thoren M.H."/>
            <person name="Johannesson H."/>
        </authorList>
    </citation>
    <scope>NUCLEOTIDE SEQUENCE</scope>
    <source>
        <strain evidence="8">CBS 508.74</strain>
    </source>
</reference>
<keyword evidence="6 7" id="KW-0472">Membrane</keyword>
<evidence type="ECO:0000256" key="3">
    <source>
        <dbReference type="ARBA" id="ARBA00022448"/>
    </source>
</evidence>
<dbReference type="EMBL" id="MU853348">
    <property type="protein sequence ID" value="KAK4110807.1"/>
    <property type="molecule type" value="Genomic_DNA"/>
</dbReference>
<dbReference type="AlphaFoldDB" id="A0AAN6QID6"/>
<organism evidence="8 9">
    <name type="scientific">Canariomyces notabilis</name>
    <dbReference type="NCBI Taxonomy" id="2074819"/>
    <lineage>
        <taxon>Eukaryota</taxon>
        <taxon>Fungi</taxon>
        <taxon>Dikarya</taxon>
        <taxon>Ascomycota</taxon>
        <taxon>Pezizomycotina</taxon>
        <taxon>Sordariomycetes</taxon>
        <taxon>Sordariomycetidae</taxon>
        <taxon>Sordariales</taxon>
        <taxon>Chaetomiaceae</taxon>
        <taxon>Canariomyces</taxon>
    </lineage>
</organism>
<evidence type="ECO:0000256" key="4">
    <source>
        <dbReference type="ARBA" id="ARBA00022692"/>
    </source>
</evidence>
<proteinExistence type="inferred from homology"/>
<dbReference type="PANTHER" id="PTHR23514">
    <property type="entry name" value="BYPASS OF STOP CODON PROTEIN 6"/>
    <property type="match status" value="1"/>
</dbReference>
<keyword evidence="5 7" id="KW-1133">Transmembrane helix</keyword>
<dbReference type="SUPFAM" id="SSF103473">
    <property type="entry name" value="MFS general substrate transporter"/>
    <property type="match status" value="1"/>
</dbReference>
<comment type="similarity">
    <text evidence="2">Belongs to the major facilitator superfamily.</text>
</comment>
<accession>A0AAN6QID6</accession>
<dbReference type="PANTHER" id="PTHR23514:SF3">
    <property type="entry name" value="BYPASS OF STOP CODON PROTEIN 6"/>
    <property type="match status" value="1"/>
</dbReference>
<gene>
    <name evidence="8" type="ORF">N656DRAFT_180397</name>
</gene>
<keyword evidence="9" id="KW-1185">Reference proteome</keyword>
<keyword evidence="4 7" id="KW-0812">Transmembrane</keyword>
<dbReference type="RefSeq" id="XP_064668377.1">
    <property type="nucleotide sequence ID" value="XM_064808767.1"/>
</dbReference>
<feature type="transmembrane region" description="Helical" evidence="7">
    <location>
        <begin position="258"/>
        <end position="276"/>
    </location>
</feature>
<evidence type="ECO:0000256" key="2">
    <source>
        <dbReference type="ARBA" id="ARBA00008335"/>
    </source>
</evidence>
<sequence length="408" mass="42489">MAAALAEPVLQSIPLQTILPVLAVAPNLLALLLDTVAVTSVLLLPGKETAAPFNTLITVLSAHLRGFTSCLGMTVANLLCTGLRGDRTTAAAALGAVHGIFGLGIAVGLLLTGPDMEILWMGMVEKGSAADGRNAHRLQIGTLVLGVIDACVLRFAFRPPKGQSGDDGGGDEGEEEAGRSLAGTKFGGLEIREHTRFMMPTVCKDSHGFPPPASRTTILGALFAFAYQAGTVIIPVWAVSVVGHSRDRNPLGSIHTTLSFQGSLALGQLVLFLFGPRLGERRIVTGALVLVSIAHGLVWLVLNDTEYAVPVAVFTGLLLAPVYPCALAGFLQNLSERERVSGVGIITGFANSGLATALLLAGSVEDWISPLALQLISAGTIIVMLLCWHRTLSAAGQASELPRLSSSN</sequence>
<evidence type="ECO:0000256" key="5">
    <source>
        <dbReference type="ARBA" id="ARBA00022989"/>
    </source>
</evidence>
<protein>
    <recommendedName>
        <fullName evidence="10">Major facilitator superfamily (MFS) profile domain-containing protein</fullName>
    </recommendedName>
</protein>
<keyword evidence="3" id="KW-0813">Transport</keyword>
<dbReference type="Proteomes" id="UP001302812">
    <property type="component" value="Unassembled WGS sequence"/>
</dbReference>
<reference evidence="8" key="1">
    <citation type="journal article" date="2023" name="Mol. Phylogenet. Evol.">
        <title>Genome-scale phylogeny and comparative genomics of the fungal order Sordariales.</title>
        <authorList>
            <person name="Hensen N."/>
            <person name="Bonometti L."/>
            <person name="Westerberg I."/>
            <person name="Brannstrom I.O."/>
            <person name="Guillou S."/>
            <person name="Cros-Aarteil S."/>
            <person name="Calhoun S."/>
            <person name="Haridas S."/>
            <person name="Kuo A."/>
            <person name="Mondo S."/>
            <person name="Pangilinan J."/>
            <person name="Riley R."/>
            <person name="LaButti K."/>
            <person name="Andreopoulos B."/>
            <person name="Lipzen A."/>
            <person name="Chen C."/>
            <person name="Yan M."/>
            <person name="Daum C."/>
            <person name="Ng V."/>
            <person name="Clum A."/>
            <person name="Steindorff A."/>
            <person name="Ohm R.A."/>
            <person name="Martin F."/>
            <person name="Silar P."/>
            <person name="Natvig D.O."/>
            <person name="Lalanne C."/>
            <person name="Gautier V."/>
            <person name="Ament-Velasquez S.L."/>
            <person name="Kruys A."/>
            <person name="Hutchinson M.I."/>
            <person name="Powell A.J."/>
            <person name="Barry K."/>
            <person name="Miller A.N."/>
            <person name="Grigoriev I.V."/>
            <person name="Debuchy R."/>
            <person name="Gladieux P."/>
            <person name="Hiltunen Thoren M."/>
            <person name="Johannesson H."/>
        </authorList>
    </citation>
    <scope>NUCLEOTIDE SEQUENCE</scope>
    <source>
        <strain evidence="8">CBS 508.74</strain>
    </source>
</reference>
<dbReference type="InterPro" id="IPR051788">
    <property type="entry name" value="MFS_Transporter"/>
</dbReference>
<comment type="caution">
    <text evidence="8">The sequence shown here is derived from an EMBL/GenBank/DDBJ whole genome shotgun (WGS) entry which is preliminary data.</text>
</comment>